<dbReference type="GO" id="GO:0035726">
    <property type="term" value="P:common myeloid progenitor cell proliferation"/>
    <property type="evidence" value="ECO:0007669"/>
    <property type="project" value="Ensembl"/>
</dbReference>
<feature type="compositionally biased region" description="Polar residues" evidence="15">
    <location>
        <begin position="1021"/>
        <end position="1035"/>
    </location>
</feature>
<feature type="compositionally biased region" description="Polar residues" evidence="15">
    <location>
        <begin position="713"/>
        <end position="725"/>
    </location>
</feature>
<feature type="compositionally biased region" description="Polar residues" evidence="15">
    <location>
        <begin position="505"/>
        <end position="525"/>
    </location>
</feature>
<feature type="compositionally biased region" description="Pro residues" evidence="15">
    <location>
        <begin position="272"/>
        <end position="285"/>
    </location>
</feature>
<protein>
    <recommendedName>
        <fullName evidence="13">[histone H3]-trimethyl-L-lysine(27) demethylase</fullName>
        <ecNumber evidence="13">1.14.11.68</ecNumber>
    </recommendedName>
</protein>
<dbReference type="KEGG" id="pki:111852944"/>
<dbReference type="GO" id="GO:0060319">
    <property type="term" value="P:primitive erythrocyte differentiation"/>
    <property type="evidence" value="ECO:0007669"/>
    <property type="project" value="Ensembl"/>
</dbReference>
<feature type="compositionally biased region" description="Basic and acidic residues" evidence="15">
    <location>
        <begin position="12"/>
        <end position="23"/>
    </location>
</feature>
<evidence type="ECO:0000256" key="15">
    <source>
        <dbReference type="SAM" id="MobiDB-lite"/>
    </source>
</evidence>
<dbReference type="Gene3D" id="2.60.120.650">
    <property type="entry name" value="Cupin"/>
    <property type="match status" value="1"/>
</dbReference>
<feature type="compositionally biased region" description="Low complexity" evidence="15">
    <location>
        <begin position="1188"/>
        <end position="1204"/>
    </location>
</feature>
<dbReference type="FunFam" id="1.20.58.1370:FF:000001">
    <property type="entry name" value="lysine-specific demethylase 6A isoform X2"/>
    <property type="match status" value="1"/>
</dbReference>
<comment type="cofactor">
    <cofactor evidence="1">
        <name>Fe(2+)</name>
        <dbReference type="ChEBI" id="CHEBI:29033"/>
    </cofactor>
</comment>
<dbReference type="InterPro" id="IPR003347">
    <property type="entry name" value="JmjC_dom"/>
</dbReference>
<dbReference type="GO" id="GO:0000978">
    <property type="term" value="F:RNA polymerase II cis-regulatory region sequence-specific DNA binding"/>
    <property type="evidence" value="ECO:0007669"/>
    <property type="project" value="TreeGrafter"/>
</dbReference>
<comment type="subcellular location">
    <subcellularLocation>
        <location evidence="3">Nucleus</location>
    </subcellularLocation>
</comment>
<keyword evidence="7" id="KW-0156">Chromatin regulator</keyword>
<sequence length="1873" mass="205305">MHHSVDQFSGRGTRDPYPHDRPYRGPWVRAPPTRCTGSQPQFPPHMTPCHMTGPSHPRKFHKNSSPGCSGGQLEQGGLQGPGVQRDMRLLHRGPWQPHGHQTRVLNHCYQNGPHPHGGYGPSPRAHHQLRYGAPHQLHHPRNHTPVGEMWSPPQQQCRGGPGKMMGGHLKRPAPPHTEHSVIQHTPPPAENCPSKRIRSSSSEQVFHPTLQRFPTQSHPAPPAPPFARHMSPKWAFRNPTHKGEAAWAQNDRKAGPLEFQQESSSPSLGGPPYRPPLCRPWPGSPTPHSTLNYAPRHGAQPSKSTPPPCPPTHSREPRACPTPRGVVSDRPHLIPASLTGVPYSPSQPAPPTGSSTVPEHLDPVEGWTPAGRGGKSVLDMGPSRAGIESQGQQQHRVDKAPREPVCGNPSQTGPRDPMSSTTTSTEPLSQSSSLQSDSWVVLTQAKPTAPSDISPVDSTTCSSSGIRQLEPPSLQSASQENAPPAYGCSIASGRSPASPPHSACSGYQMSEENGITSRPNGSQPRSPHGPPDPAATRSCPQSMAEALDRLEAKLQEHLQAQERQLQEEKMEREKEKEKIMARSDKNTKSDELEKKEGSWRKTDTGEEKKESSQEEKPSSPLMASPPSNPSPYPSLSRAGALPVLAASENHGPPPLTPQTASAREKQRQREGRGTFASQGPNAKSTLEIITSPNKEREKELPQLFLKGSRLETHQSTSSSSIRETFKPSTASKELVASIKGPYNCTRKLLTPTKGPLKSLTSNKESLKLLTSSKESLTPLTPRQEILTSDKDALASPTSSCKRITPGGTRFEDEPSELCNVRPDGLLSVMCLLDEPVQKEDKTLSHGDPLCAPDLLPAPKLHCGDDLGPDPLASPPVLSRQGSLASLPCEEDDEDDDRRISKHTLNLSSTQCPSRLPQVGTSYRRSDLAKLYGLPDLPKEGEGEEDEEEEEESEQDDNSQEMSQRPHLHQTGMGGKFESLDSAPEGQRYTYRGGPFGRPPPNALAGVKYSSSLSLCPEVCTSPTTLPGQNSSQTPAYTDLPKGECQEPGGEHDEKKVAVLEDGGKKEKCGKSGTETKNISSSSSLPFGLPTTSFHCNLKLTSIPRASLKELGRSCEVLLTRHPLPNGAGGRIKMEREVEDTAEPPKGKGQGREKGQKRKQSSTRSRREQQSTERKKKHRGTKEGTQVCSSSSSSTASLGSSSRSMSNKRLKETKSRKDRKTRQVLGNLDLQTKGVQETQRRTALGDNEGCVQLDDKRMEEGESESPAAGSTGSVAAPGSSTATSVASTTAVTPTSGTPTNGPPTLGAADLLKLKALSDGPPRELKIRLIKVESGNRETFIASEVEEKRIPLSDITIKNTASEVVQACRGARVKGKFRESYLLPAFSVKPKMVSSMPIPREKLNPPTPSIYLESKRDAFSPVLLQFCTDPKNPITVIRGLAGSLRLSLGLFSTKSLVEANGEHAVEVRTQVQQPADENWDPSGSTQTWPCESSRSHTTIAKYAQYQASSFQESLQEEKEVGEDEEEEEEQGHNPDLTANVPTNTGTPSTEQKPLGKIIKFGTNIDLSDPKRWKPQLQELLKLPAFMRVSSNGNMLSHVGHTILGMNTVQLYMKVPGSRTPGHQENNNFCSVNINIGPGDCEWFAVHENYWEAINDFCEQHGVDYLTGSWWPVLEDLYRSNIPVYRFIQRPGDLVWINAGTVHWVQAVGWCNNIAWNVGPLNSYQYQLALERFEWNEVKKVKSIVPMIHVSWNVARTVKITDPDTYKMIKHCLLQSIKHIQILRDQLVAAGKKISYQSRVKDEPAYYCNECDVEVFNLLFVTSESSSRKTYVVHCEDCARLRSQNLSGVVVLEQYRMEELMNVYDNFTLSPAPSSR</sequence>
<dbReference type="PANTHER" id="PTHR14017:SF5">
    <property type="entry name" value="LYSINE-SPECIFIC DEMETHYLASE 6B"/>
    <property type="match status" value="1"/>
</dbReference>
<feature type="region of interest" description="Disordered" evidence="15">
    <location>
        <begin position="171"/>
        <end position="196"/>
    </location>
</feature>
<evidence type="ECO:0000256" key="1">
    <source>
        <dbReference type="ARBA" id="ARBA00001954"/>
    </source>
</evidence>
<evidence type="ECO:0000256" key="2">
    <source>
        <dbReference type="ARBA" id="ARBA00001961"/>
    </source>
</evidence>
<dbReference type="InterPro" id="IPR046941">
    <property type="entry name" value="KDM6_GATAL_sf"/>
</dbReference>
<evidence type="ECO:0000256" key="10">
    <source>
        <dbReference type="ARBA" id="ARBA00023004"/>
    </source>
</evidence>
<evidence type="ECO:0000256" key="3">
    <source>
        <dbReference type="ARBA" id="ARBA00004123"/>
    </source>
</evidence>
<keyword evidence="11" id="KW-0539">Nucleus</keyword>
<evidence type="ECO:0000256" key="11">
    <source>
        <dbReference type="ARBA" id="ARBA00023242"/>
    </source>
</evidence>
<feature type="region of interest" description="Disordered" evidence="15">
    <location>
        <begin position="1509"/>
        <end position="1551"/>
    </location>
</feature>
<evidence type="ECO:0000256" key="14">
    <source>
        <dbReference type="ARBA" id="ARBA00048695"/>
    </source>
</evidence>
<dbReference type="GO" id="GO:0031490">
    <property type="term" value="F:chromatin DNA binding"/>
    <property type="evidence" value="ECO:0007669"/>
    <property type="project" value="TreeGrafter"/>
</dbReference>
<keyword evidence="5" id="KW-0479">Metal-binding</keyword>
<feature type="compositionally biased region" description="Low complexity" evidence="15">
    <location>
        <begin position="419"/>
        <end position="438"/>
    </location>
</feature>
<feature type="compositionally biased region" description="Basic and acidic residues" evidence="15">
    <location>
        <begin position="662"/>
        <end position="672"/>
    </location>
</feature>
<feature type="compositionally biased region" description="Polar residues" evidence="15">
    <location>
        <begin position="456"/>
        <end position="466"/>
    </location>
</feature>
<dbReference type="GO" id="GO:0061384">
    <property type="term" value="P:heart trabecula morphogenesis"/>
    <property type="evidence" value="ECO:0007669"/>
    <property type="project" value="Ensembl"/>
</dbReference>
<comment type="similarity">
    <text evidence="12">Belongs to the UTX family.</text>
</comment>
<dbReference type="Gene3D" id="2.10.110.20">
    <property type="match status" value="1"/>
</dbReference>
<keyword evidence="8" id="KW-0223">Dioxygenase</keyword>
<accession>A0A3B3Q7T4</accession>
<name>A0A3B3Q7T4_9TELE</name>
<feature type="region of interest" description="Disordered" evidence="15">
    <location>
        <begin position="1021"/>
        <end position="1087"/>
    </location>
</feature>
<dbReference type="InterPro" id="IPR051630">
    <property type="entry name" value="Corepressor-Demethylase"/>
</dbReference>
<reference evidence="17" key="1">
    <citation type="submission" date="2025-08" db="UniProtKB">
        <authorList>
            <consortium name="Ensembl"/>
        </authorList>
    </citation>
    <scope>IDENTIFICATION</scope>
</reference>
<evidence type="ECO:0000256" key="9">
    <source>
        <dbReference type="ARBA" id="ARBA00023002"/>
    </source>
</evidence>
<feature type="region of interest" description="Disordered" evidence="15">
    <location>
        <begin position="1"/>
        <end position="81"/>
    </location>
</feature>
<dbReference type="Pfam" id="PF21326">
    <property type="entry name" value="KDM6_GATAL"/>
    <property type="match status" value="1"/>
</dbReference>
<feature type="compositionally biased region" description="Acidic residues" evidence="15">
    <location>
        <begin position="941"/>
        <end position="958"/>
    </location>
</feature>
<dbReference type="GO" id="GO:0031101">
    <property type="term" value="P:fin regeneration"/>
    <property type="evidence" value="ECO:0007669"/>
    <property type="project" value="Ensembl"/>
</dbReference>
<dbReference type="GeneTree" id="ENSGT00940000160414"/>
<dbReference type="InterPro" id="IPR048560">
    <property type="entry name" value="KDM6A_B-like_GATAL"/>
</dbReference>
<dbReference type="GeneID" id="111852944"/>
<keyword evidence="10" id="KW-0408">Iron</keyword>
<dbReference type="Pfam" id="PF21322">
    <property type="entry name" value="KDM6_C-hel"/>
    <property type="match status" value="1"/>
</dbReference>
<dbReference type="Ensembl" id="ENSPKIT00000025376.1">
    <property type="protein sequence ID" value="ENSPKIP00000001456.1"/>
    <property type="gene ID" value="ENSPKIG00000019736.1"/>
</dbReference>
<evidence type="ECO:0000256" key="6">
    <source>
        <dbReference type="ARBA" id="ARBA00022833"/>
    </source>
</evidence>
<evidence type="ECO:0000259" key="16">
    <source>
        <dbReference type="PROSITE" id="PS51184"/>
    </source>
</evidence>
<dbReference type="Gene3D" id="1.20.58.1370">
    <property type="match status" value="1"/>
</dbReference>
<feature type="compositionally biased region" description="Acidic residues" evidence="15">
    <location>
        <begin position="1517"/>
        <end position="1527"/>
    </location>
</feature>
<feature type="region of interest" description="Disordered" evidence="15">
    <location>
        <begin position="925"/>
        <end position="996"/>
    </location>
</feature>
<feature type="region of interest" description="Disordered" evidence="15">
    <location>
        <begin position="212"/>
        <end position="725"/>
    </location>
</feature>
<feature type="compositionally biased region" description="Basic and acidic residues" evidence="15">
    <location>
        <begin position="546"/>
        <end position="617"/>
    </location>
</feature>
<dbReference type="EC" id="1.14.11.68" evidence="13"/>
<keyword evidence="9" id="KW-0560">Oxidoreductase</keyword>
<feature type="compositionally biased region" description="Polar residues" evidence="15">
    <location>
        <begin position="675"/>
        <end position="692"/>
    </location>
</feature>
<feature type="region of interest" description="Disordered" evidence="15">
    <location>
        <begin position="861"/>
        <end position="897"/>
    </location>
</feature>
<dbReference type="PROSITE" id="PS51184">
    <property type="entry name" value="JMJC"/>
    <property type="match status" value="1"/>
</dbReference>
<evidence type="ECO:0000313" key="18">
    <source>
        <dbReference type="Proteomes" id="UP000261540"/>
    </source>
</evidence>
<feature type="region of interest" description="Disordered" evidence="15">
    <location>
        <begin position="1470"/>
        <end position="1489"/>
    </location>
</feature>
<feature type="compositionally biased region" description="Basic and acidic residues" evidence="15">
    <location>
        <begin position="1040"/>
        <end position="1069"/>
    </location>
</feature>
<comment type="cofactor">
    <cofactor evidence="2">
        <name>L-ascorbate</name>
        <dbReference type="ChEBI" id="CHEBI:38290"/>
    </cofactor>
</comment>
<dbReference type="GO" id="GO:0046872">
    <property type="term" value="F:metal ion binding"/>
    <property type="evidence" value="ECO:0007669"/>
    <property type="project" value="UniProtKB-KW"/>
</dbReference>
<keyword evidence="18" id="KW-1185">Reference proteome</keyword>
<feature type="compositionally biased region" description="Polar residues" evidence="15">
    <location>
        <begin position="1072"/>
        <end position="1087"/>
    </location>
</feature>
<dbReference type="SUPFAM" id="SSF51197">
    <property type="entry name" value="Clavaminate synthase-like"/>
    <property type="match status" value="1"/>
</dbReference>
<dbReference type="GO" id="GO:0071558">
    <property type="term" value="F:histone H3K27me2/H3K27me3 demethylase activity"/>
    <property type="evidence" value="ECO:0007669"/>
    <property type="project" value="UniProtKB-EC"/>
</dbReference>
<reference evidence="17" key="2">
    <citation type="submission" date="2025-09" db="UniProtKB">
        <authorList>
            <consortium name="Ensembl"/>
        </authorList>
    </citation>
    <scope>IDENTIFICATION</scope>
</reference>
<dbReference type="OrthoDB" id="418911at2759"/>
<dbReference type="Proteomes" id="UP000261540">
    <property type="component" value="Unplaced"/>
</dbReference>
<evidence type="ECO:0000313" key="17">
    <source>
        <dbReference type="Ensembl" id="ENSPKIP00000001456.1"/>
    </source>
</evidence>
<feature type="compositionally biased region" description="Low complexity" evidence="15">
    <location>
        <begin position="1263"/>
        <end position="1305"/>
    </location>
</feature>
<dbReference type="SMART" id="SM00558">
    <property type="entry name" value="JmjC"/>
    <property type="match status" value="1"/>
</dbReference>
<organism evidence="17 18">
    <name type="scientific">Paramormyrops kingsleyae</name>
    <dbReference type="NCBI Taxonomy" id="1676925"/>
    <lineage>
        <taxon>Eukaryota</taxon>
        <taxon>Metazoa</taxon>
        <taxon>Chordata</taxon>
        <taxon>Craniata</taxon>
        <taxon>Vertebrata</taxon>
        <taxon>Euteleostomi</taxon>
        <taxon>Actinopterygii</taxon>
        <taxon>Neopterygii</taxon>
        <taxon>Teleostei</taxon>
        <taxon>Osteoglossocephala</taxon>
        <taxon>Osteoglossomorpha</taxon>
        <taxon>Osteoglossiformes</taxon>
        <taxon>Mormyridae</taxon>
        <taxon>Paramormyrops</taxon>
    </lineage>
</organism>
<comment type="catalytic activity">
    <reaction evidence="14">
        <text>N(6),N(6),N(6)-trimethyl-L-lysyl(27)-[histone H3] + 2 2-oxoglutarate + 2 O2 = N(6)-methyl-L-lysyl(27)-[histone H3] + 2 formaldehyde + 2 succinate + 2 CO2</text>
        <dbReference type="Rhea" id="RHEA:60224"/>
        <dbReference type="Rhea" id="RHEA-COMP:15535"/>
        <dbReference type="Rhea" id="RHEA-COMP:15544"/>
        <dbReference type="ChEBI" id="CHEBI:15379"/>
        <dbReference type="ChEBI" id="CHEBI:16526"/>
        <dbReference type="ChEBI" id="CHEBI:16810"/>
        <dbReference type="ChEBI" id="CHEBI:16842"/>
        <dbReference type="ChEBI" id="CHEBI:30031"/>
        <dbReference type="ChEBI" id="CHEBI:61929"/>
        <dbReference type="ChEBI" id="CHEBI:61961"/>
        <dbReference type="EC" id="1.14.11.68"/>
    </reaction>
</comment>
<evidence type="ECO:0000256" key="4">
    <source>
        <dbReference type="ARBA" id="ARBA00022553"/>
    </source>
</evidence>
<dbReference type="InterPro" id="IPR048562">
    <property type="entry name" value="KDM6A_B-like_C-hel"/>
</dbReference>
<feature type="compositionally biased region" description="Gly residues" evidence="15">
    <location>
        <begin position="68"/>
        <end position="80"/>
    </location>
</feature>
<feature type="compositionally biased region" description="Polar residues" evidence="15">
    <location>
        <begin position="1537"/>
        <end position="1549"/>
    </location>
</feature>
<feature type="domain" description="JmjC" evidence="16">
    <location>
        <begin position="1569"/>
        <end position="1732"/>
    </location>
</feature>
<feature type="region of interest" description="Disordered" evidence="15">
    <location>
        <begin position="1120"/>
        <end position="1305"/>
    </location>
</feature>
<evidence type="ECO:0000256" key="7">
    <source>
        <dbReference type="ARBA" id="ARBA00022853"/>
    </source>
</evidence>
<dbReference type="PANTHER" id="PTHR14017">
    <property type="entry name" value="LYSINE-SPECIFIC DEMETHYLASE"/>
    <property type="match status" value="1"/>
</dbReference>
<evidence type="ECO:0000256" key="5">
    <source>
        <dbReference type="ARBA" id="ARBA00022723"/>
    </source>
</evidence>
<dbReference type="GO" id="GO:0061628">
    <property type="term" value="F:histone H3K27me3 reader activity"/>
    <property type="evidence" value="ECO:0007669"/>
    <property type="project" value="Ensembl"/>
</dbReference>
<feature type="compositionally biased region" description="Basic and acidic residues" evidence="15">
    <location>
        <begin position="1142"/>
        <end position="1153"/>
    </location>
</feature>
<dbReference type="GO" id="GO:0010468">
    <property type="term" value="P:regulation of gene expression"/>
    <property type="evidence" value="ECO:0007669"/>
    <property type="project" value="TreeGrafter"/>
</dbReference>
<evidence type="ECO:0000256" key="12">
    <source>
        <dbReference type="ARBA" id="ARBA00034483"/>
    </source>
</evidence>
<evidence type="ECO:0000256" key="13">
    <source>
        <dbReference type="ARBA" id="ARBA00034525"/>
    </source>
</evidence>
<dbReference type="GO" id="GO:0007507">
    <property type="term" value="P:heart development"/>
    <property type="evidence" value="ECO:0007669"/>
    <property type="project" value="Ensembl"/>
</dbReference>
<evidence type="ECO:0000256" key="8">
    <source>
        <dbReference type="ARBA" id="ARBA00022964"/>
    </source>
</evidence>
<dbReference type="STRING" id="1676925.ENSPKIP00000001456"/>
<dbReference type="GO" id="GO:0044666">
    <property type="term" value="C:MLL3/4 complex"/>
    <property type="evidence" value="ECO:0007669"/>
    <property type="project" value="TreeGrafter"/>
</dbReference>
<dbReference type="Pfam" id="PF02373">
    <property type="entry name" value="JmjC"/>
    <property type="match status" value="1"/>
</dbReference>
<dbReference type="FunFam" id="2.10.110.20:FF:000001">
    <property type="entry name" value="lysine-specific demethylase 6A isoform X2"/>
    <property type="match status" value="1"/>
</dbReference>
<keyword evidence="6" id="KW-0862">Zinc</keyword>
<dbReference type="RefSeq" id="XP_072558176.1">
    <property type="nucleotide sequence ID" value="XM_072702075.1"/>
</dbReference>
<proteinExistence type="inferred from homology"/>
<keyword evidence="4" id="KW-0597">Phosphoprotein</keyword>